<evidence type="ECO:0000313" key="2">
    <source>
        <dbReference type="EMBL" id="MBX23731.1"/>
    </source>
</evidence>
<keyword evidence="1" id="KW-0812">Transmembrane</keyword>
<sequence length="93" mass="10319">MNSKNNKYNTPQSRNNASWLLTLPEGSDTPTHTHISTHIQNIYGYISLSIKTLSLSTIIHVSPPLSLLLCVSVFVFFSLLIFSLSKNEGIISL</sequence>
<protein>
    <submittedName>
        <fullName evidence="2">Uncharacterized protein</fullName>
    </submittedName>
</protein>
<keyword evidence="1" id="KW-0472">Membrane</keyword>
<feature type="transmembrane region" description="Helical" evidence="1">
    <location>
        <begin position="65"/>
        <end position="84"/>
    </location>
</feature>
<feature type="transmembrane region" description="Helical" evidence="1">
    <location>
        <begin position="42"/>
        <end position="59"/>
    </location>
</feature>
<dbReference type="AlphaFoldDB" id="A0A2P2M0J5"/>
<reference evidence="2" key="1">
    <citation type="submission" date="2018-02" db="EMBL/GenBank/DDBJ databases">
        <title>Rhizophora mucronata_Transcriptome.</title>
        <authorList>
            <person name="Meera S.P."/>
            <person name="Sreeshan A."/>
            <person name="Augustine A."/>
        </authorList>
    </citation>
    <scope>NUCLEOTIDE SEQUENCE</scope>
    <source>
        <tissue evidence="2">Leaf</tissue>
    </source>
</reference>
<proteinExistence type="predicted"/>
<name>A0A2P2M0J5_RHIMU</name>
<accession>A0A2P2M0J5</accession>
<evidence type="ECO:0000256" key="1">
    <source>
        <dbReference type="SAM" id="Phobius"/>
    </source>
</evidence>
<dbReference type="EMBL" id="GGEC01043247">
    <property type="protein sequence ID" value="MBX23731.1"/>
    <property type="molecule type" value="Transcribed_RNA"/>
</dbReference>
<keyword evidence="1" id="KW-1133">Transmembrane helix</keyword>
<organism evidence="2">
    <name type="scientific">Rhizophora mucronata</name>
    <name type="common">Asiatic mangrove</name>
    <dbReference type="NCBI Taxonomy" id="61149"/>
    <lineage>
        <taxon>Eukaryota</taxon>
        <taxon>Viridiplantae</taxon>
        <taxon>Streptophyta</taxon>
        <taxon>Embryophyta</taxon>
        <taxon>Tracheophyta</taxon>
        <taxon>Spermatophyta</taxon>
        <taxon>Magnoliopsida</taxon>
        <taxon>eudicotyledons</taxon>
        <taxon>Gunneridae</taxon>
        <taxon>Pentapetalae</taxon>
        <taxon>rosids</taxon>
        <taxon>fabids</taxon>
        <taxon>Malpighiales</taxon>
        <taxon>Rhizophoraceae</taxon>
        <taxon>Rhizophora</taxon>
    </lineage>
</organism>